<dbReference type="Gramene" id="EOX99970">
    <property type="protein sequence ID" value="EOX99970"/>
    <property type="gene ID" value="TCM_009113"/>
</dbReference>
<evidence type="ECO:0000313" key="1">
    <source>
        <dbReference type="EMBL" id="EOX99970.1"/>
    </source>
</evidence>
<keyword evidence="2" id="KW-1185">Reference proteome</keyword>
<accession>A0A061E4R3</accession>
<reference evidence="1 2" key="1">
    <citation type="journal article" date="2013" name="Genome Biol.">
        <title>The genome sequence of the most widely cultivated cacao type and its use to identify candidate genes regulating pod color.</title>
        <authorList>
            <person name="Motamayor J.C."/>
            <person name="Mockaitis K."/>
            <person name="Schmutz J."/>
            <person name="Haiminen N."/>
            <person name="Iii D.L."/>
            <person name="Cornejo O."/>
            <person name="Findley S.D."/>
            <person name="Zheng P."/>
            <person name="Utro F."/>
            <person name="Royaert S."/>
            <person name="Saski C."/>
            <person name="Jenkins J."/>
            <person name="Podicheti R."/>
            <person name="Zhao M."/>
            <person name="Scheffler B.E."/>
            <person name="Stack J.C."/>
            <person name="Feltus F.A."/>
            <person name="Mustiga G.M."/>
            <person name="Amores F."/>
            <person name="Phillips W."/>
            <person name="Marelli J.P."/>
            <person name="May G.D."/>
            <person name="Shapiro H."/>
            <person name="Ma J."/>
            <person name="Bustamante C.D."/>
            <person name="Schnell R.J."/>
            <person name="Main D."/>
            <person name="Gilbert D."/>
            <person name="Parida L."/>
            <person name="Kuhn D.N."/>
        </authorList>
    </citation>
    <scope>NUCLEOTIDE SEQUENCE [LARGE SCALE GENOMIC DNA]</scope>
    <source>
        <strain evidence="2">cv. Matina 1-6</strain>
    </source>
</reference>
<dbReference type="EMBL" id="CM001880">
    <property type="protein sequence ID" value="EOX99970.1"/>
    <property type="molecule type" value="Genomic_DNA"/>
</dbReference>
<organism evidence="1 2">
    <name type="scientific">Theobroma cacao</name>
    <name type="common">Cacao</name>
    <name type="synonym">Cocoa</name>
    <dbReference type="NCBI Taxonomy" id="3641"/>
    <lineage>
        <taxon>Eukaryota</taxon>
        <taxon>Viridiplantae</taxon>
        <taxon>Streptophyta</taxon>
        <taxon>Embryophyta</taxon>
        <taxon>Tracheophyta</taxon>
        <taxon>Spermatophyta</taxon>
        <taxon>Magnoliopsida</taxon>
        <taxon>eudicotyledons</taxon>
        <taxon>Gunneridae</taxon>
        <taxon>Pentapetalae</taxon>
        <taxon>rosids</taxon>
        <taxon>malvids</taxon>
        <taxon>Malvales</taxon>
        <taxon>Malvaceae</taxon>
        <taxon>Byttnerioideae</taxon>
        <taxon>Theobroma</taxon>
    </lineage>
</organism>
<dbReference type="AlphaFoldDB" id="A0A061E4R3"/>
<evidence type="ECO:0000313" key="2">
    <source>
        <dbReference type="Proteomes" id="UP000026915"/>
    </source>
</evidence>
<dbReference type="HOGENOM" id="CLU_2745141_0_0_1"/>
<name>A0A061E4R3_THECC</name>
<sequence length="71" mass="8557">MERDLSWMYFKQGLSGFLRTKFVNGVEEFISFAFYQPRYVLPMHTQYGNHMVNHSMSDNHQDILFMIMSKK</sequence>
<dbReference type="InParanoid" id="A0A061E4R3"/>
<gene>
    <name evidence="1" type="ORF">TCM_009113</name>
</gene>
<protein>
    <submittedName>
        <fullName evidence="1">Uncharacterized protein</fullName>
    </submittedName>
</protein>
<dbReference type="Proteomes" id="UP000026915">
    <property type="component" value="Chromosome 2"/>
</dbReference>
<proteinExistence type="predicted"/>